<dbReference type="PROSITE" id="PS50850">
    <property type="entry name" value="MFS"/>
    <property type="match status" value="1"/>
</dbReference>
<dbReference type="InterPro" id="IPR011701">
    <property type="entry name" value="MFS"/>
</dbReference>
<sequence length="392" mass="38445">MSIAATATPVPSDASRTAILTPAILTLAGVMLTAMGSFYLLLSAIPTHAAALGGASAAGLSTGALMATTIIGELIAPRVIVKVGRRRALAAALLTMALPCLATFSSSLALLLATCAARGFGLGILLVAACGLAAQLAPPARRTEALGAFGVASAIPAIVAVPLGPYALATLGPGGTAGIAAAFAVAALLTVALVPEGSPAPRDTGHASSFPPLRVTVWPITVLALGAVVVGAAITFLPLAHPEFDQATIMIALLLQALFAGCARWVAGRPIDQHGPRGALIAAAGLSIAGLLCLAVPGAFAVMIGMAVSGIAFGVAQSASLCRLLAQTKPAQADAVGALWNGAYDAGLGIGGMALGGLAAVLGYTLSFLAAGVILVLLAGAAFVRFGMRSIA</sequence>
<feature type="transmembrane region" description="Helical" evidence="4">
    <location>
        <begin position="338"/>
        <end position="362"/>
    </location>
</feature>
<evidence type="ECO:0000313" key="7">
    <source>
        <dbReference type="Proteomes" id="UP001280156"/>
    </source>
</evidence>
<dbReference type="Proteomes" id="UP001280156">
    <property type="component" value="Unassembled WGS sequence"/>
</dbReference>
<keyword evidence="1 4" id="KW-0812">Transmembrane</keyword>
<evidence type="ECO:0000256" key="3">
    <source>
        <dbReference type="ARBA" id="ARBA00023136"/>
    </source>
</evidence>
<organism evidence="6 7">
    <name type="scientific">Mesorhizobium humile</name>
    <dbReference type="NCBI Taxonomy" id="3072313"/>
    <lineage>
        <taxon>Bacteria</taxon>
        <taxon>Pseudomonadati</taxon>
        <taxon>Pseudomonadota</taxon>
        <taxon>Alphaproteobacteria</taxon>
        <taxon>Hyphomicrobiales</taxon>
        <taxon>Phyllobacteriaceae</taxon>
        <taxon>Mesorhizobium</taxon>
    </lineage>
</organism>
<comment type="caution">
    <text evidence="6">The sequence shown here is derived from an EMBL/GenBank/DDBJ whole genome shotgun (WGS) entry which is preliminary data.</text>
</comment>
<accession>A0ABU4YGD5</accession>
<dbReference type="InterPro" id="IPR052714">
    <property type="entry name" value="MFS_Exporter"/>
</dbReference>
<evidence type="ECO:0000313" key="6">
    <source>
        <dbReference type="EMBL" id="MDX8486016.1"/>
    </source>
</evidence>
<evidence type="ECO:0000256" key="1">
    <source>
        <dbReference type="ARBA" id="ARBA00022692"/>
    </source>
</evidence>
<feature type="transmembrane region" description="Helical" evidence="4">
    <location>
        <begin position="368"/>
        <end position="388"/>
    </location>
</feature>
<dbReference type="InterPro" id="IPR020846">
    <property type="entry name" value="MFS_dom"/>
</dbReference>
<dbReference type="PANTHER" id="PTHR23531">
    <property type="entry name" value="QUINOLENE RESISTANCE PROTEIN NORA"/>
    <property type="match status" value="1"/>
</dbReference>
<dbReference type="RefSeq" id="WP_320293648.1">
    <property type="nucleotide sequence ID" value="NZ_JAVIIU010000001.1"/>
</dbReference>
<feature type="transmembrane region" description="Helical" evidence="4">
    <location>
        <begin position="145"/>
        <end position="168"/>
    </location>
</feature>
<keyword evidence="3 4" id="KW-0472">Membrane</keyword>
<dbReference type="PANTHER" id="PTHR23531:SF1">
    <property type="entry name" value="QUINOLENE RESISTANCE PROTEIN NORA"/>
    <property type="match status" value="1"/>
</dbReference>
<feature type="transmembrane region" description="Helical" evidence="4">
    <location>
        <begin position="279"/>
        <end position="300"/>
    </location>
</feature>
<feature type="transmembrane region" description="Helical" evidence="4">
    <location>
        <begin position="174"/>
        <end position="194"/>
    </location>
</feature>
<keyword evidence="7" id="KW-1185">Reference proteome</keyword>
<feature type="transmembrane region" description="Helical" evidence="4">
    <location>
        <begin position="51"/>
        <end position="76"/>
    </location>
</feature>
<keyword evidence="2 4" id="KW-1133">Transmembrane helix</keyword>
<dbReference type="Gene3D" id="1.20.1250.20">
    <property type="entry name" value="MFS general substrate transporter like domains"/>
    <property type="match status" value="1"/>
</dbReference>
<evidence type="ECO:0000256" key="4">
    <source>
        <dbReference type="SAM" id="Phobius"/>
    </source>
</evidence>
<feature type="transmembrane region" description="Helical" evidence="4">
    <location>
        <begin position="119"/>
        <end position="138"/>
    </location>
</feature>
<proteinExistence type="predicted"/>
<dbReference type="EMBL" id="JAVIIV010000006">
    <property type="protein sequence ID" value="MDX8486016.1"/>
    <property type="molecule type" value="Genomic_DNA"/>
</dbReference>
<feature type="domain" description="Major facilitator superfamily (MFS) profile" evidence="5">
    <location>
        <begin position="22"/>
        <end position="390"/>
    </location>
</feature>
<gene>
    <name evidence="6" type="ORF">RFM52_12485</name>
</gene>
<dbReference type="InterPro" id="IPR036259">
    <property type="entry name" value="MFS_trans_sf"/>
</dbReference>
<feature type="transmembrane region" description="Helical" evidence="4">
    <location>
        <begin position="215"/>
        <end position="237"/>
    </location>
</feature>
<reference evidence="6 7" key="1">
    <citation type="submission" date="2023-08" db="EMBL/GenBank/DDBJ databases">
        <title>Implementing the SeqCode for naming new Mesorhizobium species isolated from Vachellia karroo root nodules.</title>
        <authorList>
            <person name="Van Lill M."/>
        </authorList>
    </citation>
    <scope>NUCLEOTIDE SEQUENCE [LARGE SCALE GENOMIC DNA]</scope>
    <source>
        <strain evidence="6 7">VK2B</strain>
    </source>
</reference>
<feature type="transmembrane region" description="Helical" evidence="4">
    <location>
        <begin position="249"/>
        <end position="267"/>
    </location>
</feature>
<dbReference type="Pfam" id="PF07690">
    <property type="entry name" value="MFS_1"/>
    <property type="match status" value="1"/>
</dbReference>
<protein>
    <submittedName>
        <fullName evidence="6">MFS transporter</fullName>
    </submittedName>
</protein>
<evidence type="ECO:0000256" key="2">
    <source>
        <dbReference type="ARBA" id="ARBA00022989"/>
    </source>
</evidence>
<name>A0ABU4YGD5_9HYPH</name>
<dbReference type="SUPFAM" id="SSF103473">
    <property type="entry name" value="MFS general substrate transporter"/>
    <property type="match status" value="1"/>
</dbReference>
<feature type="transmembrane region" description="Helical" evidence="4">
    <location>
        <begin position="88"/>
        <end position="113"/>
    </location>
</feature>
<feature type="transmembrane region" description="Helical" evidence="4">
    <location>
        <begin position="24"/>
        <end position="45"/>
    </location>
</feature>
<feature type="transmembrane region" description="Helical" evidence="4">
    <location>
        <begin position="306"/>
        <end position="326"/>
    </location>
</feature>
<evidence type="ECO:0000259" key="5">
    <source>
        <dbReference type="PROSITE" id="PS50850"/>
    </source>
</evidence>